<sequence>MQSKLDDFFTTPPNEEDRFRSNNSTKITRDFVYSIHSLATLGTLLTEKKQGKEVPDLRYLVDVNGVAWFARETHNDAPIAPAHYKMTGSPRNAAYCKTAGNLFFSEDYSTLIRINHKSGDFRPSFDSIKWILAIFVANEDRLPFKLPEILIIDELNHTGKVIQSHQCSIADIKKWLTTFALTLKLEAQYSETKEVSYKKEGASRLADIKKEGFVQIPRRLAFGDDDKENSVPFDDNKVSRKLAFEDDVEPEAPSMPALLDLPVRTANTYRALKNSSLPMFGTKRLTHPGVSQPQLTPLFSGQEVPTPLYGEESGPGTPPPLKKRKPRQPRHIDFVSSLAESSESKQGAETSTPESSLKGYFD</sequence>
<feature type="region of interest" description="Disordered" evidence="1">
    <location>
        <begin position="285"/>
        <end position="362"/>
    </location>
</feature>
<evidence type="ECO:0000313" key="2">
    <source>
        <dbReference type="EMBL" id="USQ13428.1"/>
    </source>
</evidence>
<reference evidence="2" key="1">
    <citation type="submission" date="2021-03" db="EMBL/GenBank/DDBJ databases">
        <title>Legionella lytica PCM 2298.</title>
        <authorList>
            <person name="Koper P."/>
        </authorList>
    </citation>
    <scope>NUCLEOTIDE SEQUENCE</scope>
    <source>
        <strain evidence="2">PCM 2298</strain>
    </source>
</reference>
<keyword evidence="3" id="KW-1185">Reference proteome</keyword>
<accession>A0ABY4Y726</accession>
<feature type="region of interest" description="Disordered" evidence="1">
    <location>
        <begin position="1"/>
        <end position="21"/>
    </location>
</feature>
<name>A0ABY4Y726_9GAMM</name>
<dbReference type="EMBL" id="CP071527">
    <property type="protein sequence ID" value="USQ13428.1"/>
    <property type="molecule type" value="Genomic_DNA"/>
</dbReference>
<dbReference type="RefSeq" id="WP_252579726.1">
    <property type="nucleotide sequence ID" value="NZ_CP071527.1"/>
</dbReference>
<organism evidence="2 3">
    <name type="scientific">Legionella lytica</name>
    <dbReference type="NCBI Taxonomy" id="96232"/>
    <lineage>
        <taxon>Bacteria</taxon>
        <taxon>Pseudomonadati</taxon>
        <taxon>Pseudomonadota</taxon>
        <taxon>Gammaproteobacteria</taxon>
        <taxon>Legionellales</taxon>
        <taxon>Legionellaceae</taxon>
        <taxon>Legionella</taxon>
    </lineage>
</organism>
<feature type="compositionally biased region" description="Polar residues" evidence="1">
    <location>
        <begin position="289"/>
        <end position="299"/>
    </location>
</feature>
<dbReference type="Proteomes" id="UP001057474">
    <property type="component" value="Chromosome"/>
</dbReference>
<protein>
    <submittedName>
        <fullName evidence="2">Uncharacterized protein</fullName>
    </submittedName>
</protein>
<proteinExistence type="predicted"/>
<evidence type="ECO:0000313" key="3">
    <source>
        <dbReference type="Proteomes" id="UP001057474"/>
    </source>
</evidence>
<gene>
    <name evidence="2" type="ORF">J2N86_12155</name>
</gene>
<evidence type="ECO:0000256" key="1">
    <source>
        <dbReference type="SAM" id="MobiDB-lite"/>
    </source>
</evidence>
<feature type="compositionally biased region" description="Polar residues" evidence="1">
    <location>
        <begin position="338"/>
        <end position="355"/>
    </location>
</feature>